<keyword evidence="1" id="KW-0732">Signal</keyword>
<proteinExistence type="predicted"/>
<evidence type="ECO:0000313" key="3">
    <source>
        <dbReference type="Proteomes" id="UP000316213"/>
    </source>
</evidence>
<dbReference type="RefSeq" id="WP_146575671.1">
    <property type="nucleotide sequence ID" value="NZ_SJPM01000001.1"/>
</dbReference>
<keyword evidence="3" id="KW-1185">Reference proteome</keyword>
<dbReference type="OrthoDB" id="226106at2"/>
<name>A0A5C6ASV6_9BACT</name>
<protein>
    <recommendedName>
        <fullName evidence="4">FHA domain-containing protein</fullName>
    </recommendedName>
</protein>
<organism evidence="2 3">
    <name type="scientific">Neorhodopirellula pilleata</name>
    <dbReference type="NCBI Taxonomy" id="2714738"/>
    <lineage>
        <taxon>Bacteria</taxon>
        <taxon>Pseudomonadati</taxon>
        <taxon>Planctomycetota</taxon>
        <taxon>Planctomycetia</taxon>
        <taxon>Pirellulales</taxon>
        <taxon>Pirellulaceae</taxon>
        <taxon>Neorhodopirellula</taxon>
    </lineage>
</organism>
<sequence length="634" mass="70730" precursor="true">MMNYRALSLWFIITSLIPCAAAEPDWQRIASEATFQPPGENEWEAAKQNVSAAIGLVDTYLRQADPSGHWREYLELDQTRSAVAALRLPSPPASTPTDETDNFVETDEDDLPIEAPVDPAIDALRTTLGRSIGKHPGLERPPVIAMRQAIKVLLDIHRRLSLRSIENQFSEKRSELMELFADTSTSRDADWYRGVLPLDSWLDENSQAIDLTVAAKRHWSRPNLHARISDVALSKITERLVNETEPIRQWDEGRLITGQAVATGIARMIPVADPNSPISPAHAECRIVFDGNIHSTLNGSEGPVIFRLAGVTRLHVEQPVYLSEDAFDLQATLPSSSTDLWTDCVTTKRNGIASNLIRKIATKMIAKEHPEARADLDKESRSKFVEQFQADVADEMMEAFNDLREDVLMPLDRYDVRPDDFRFSADASQLGISMTLNGGFGLGAPFPPPPQAFDGDLGVQLHETVINRLAQRMLAGERIADFQELAKSSGFKLTPQQFDEIPRDIAIVFADDRPITARFENNVLELTVRGRRYELGRANLVAMNAVVRYRVSVRNGQLHLELDGPPEVLPPKSGKSGRFFLQRNVLAKRMEKELPKTADVEGFELPEPADRLGRANFSSVDASDGWLNIQFKGS</sequence>
<accession>A0A5C6ASV6</accession>
<feature type="chain" id="PRO_5022734972" description="FHA domain-containing protein" evidence="1">
    <location>
        <begin position="22"/>
        <end position="634"/>
    </location>
</feature>
<gene>
    <name evidence="2" type="ORF">Pla100_00030</name>
</gene>
<comment type="caution">
    <text evidence="2">The sequence shown here is derived from an EMBL/GenBank/DDBJ whole genome shotgun (WGS) entry which is preliminary data.</text>
</comment>
<dbReference type="Proteomes" id="UP000316213">
    <property type="component" value="Unassembled WGS sequence"/>
</dbReference>
<evidence type="ECO:0008006" key="4">
    <source>
        <dbReference type="Google" id="ProtNLM"/>
    </source>
</evidence>
<feature type="signal peptide" evidence="1">
    <location>
        <begin position="1"/>
        <end position="21"/>
    </location>
</feature>
<dbReference type="EMBL" id="SJPM01000001">
    <property type="protein sequence ID" value="TWU03085.1"/>
    <property type="molecule type" value="Genomic_DNA"/>
</dbReference>
<evidence type="ECO:0000313" key="2">
    <source>
        <dbReference type="EMBL" id="TWU03085.1"/>
    </source>
</evidence>
<dbReference type="AlphaFoldDB" id="A0A5C6ASV6"/>
<reference evidence="2 3" key="1">
    <citation type="submission" date="2019-02" db="EMBL/GenBank/DDBJ databases">
        <title>Deep-cultivation of Planctomycetes and their phenomic and genomic characterization uncovers novel biology.</title>
        <authorList>
            <person name="Wiegand S."/>
            <person name="Jogler M."/>
            <person name="Boedeker C."/>
            <person name="Pinto D."/>
            <person name="Vollmers J."/>
            <person name="Rivas-Marin E."/>
            <person name="Kohn T."/>
            <person name="Peeters S.H."/>
            <person name="Heuer A."/>
            <person name="Rast P."/>
            <person name="Oberbeckmann S."/>
            <person name="Bunk B."/>
            <person name="Jeske O."/>
            <person name="Meyerdierks A."/>
            <person name="Storesund J.E."/>
            <person name="Kallscheuer N."/>
            <person name="Luecker S."/>
            <person name="Lage O.M."/>
            <person name="Pohl T."/>
            <person name="Merkel B.J."/>
            <person name="Hornburger P."/>
            <person name="Mueller R.-W."/>
            <person name="Bruemmer F."/>
            <person name="Labrenz M."/>
            <person name="Spormann A.M."/>
            <person name="Op Den Camp H."/>
            <person name="Overmann J."/>
            <person name="Amann R."/>
            <person name="Jetten M.S.M."/>
            <person name="Mascher T."/>
            <person name="Medema M.H."/>
            <person name="Devos D.P."/>
            <person name="Kaster A.-K."/>
            <person name="Ovreas L."/>
            <person name="Rohde M."/>
            <person name="Galperin M.Y."/>
            <person name="Jogler C."/>
        </authorList>
    </citation>
    <scope>NUCLEOTIDE SEQUENCE [LARGE SCALE GENOMIC DNA]</scope>
    <source>
        <strain evidence="2 3">Pla100</strain>
    </source>
</reference>
<evidence type="ECO:0000256" key="1">
    <source>
        <dbReference type="SAM" id="SignalP"/>
    </source>
</evidence>